<dbReference type="EMBL" id="DXFQ01000020">
    <property type="protein sequence ID" value="HIX19235.1"/>
    <property type="molecule type" value="Genomic_DNA"/>
</dbReference>
<sequence length="61" mass="5988">MSGGTDNGGAKSGDQGLAVGSAPRSTGLRARALGEEPAAAPGRRARQTQPLEPSPCARADG</sequence>
<organism evidence="2 3">
    <name type="scientific">Candidatus Akkermansia intestinigallinarum</name>
    <dbReference type="NCBI Taxonomy" id="2838431"/>
    <lineage>
        <taxon>Bacteria</taxon>
        <taxon>Pseudomonadati</taxon>
        <taxon>Verrucomicrobiota</taxon>
        <taxon>Verrucomicrobiia</taxon>
        <taxon>Verrucomicrobiales</taxon>
        <taxon>Akkermansiaceae</taxon>
        <taxon>Akkermansia</taxon>
    </lineage>
</organism>
<evidence type="ECO:0000256" key="1">
    <source>
        <dbReference type="SAM" id="MobiDB-lite"/>
    </source>
</evidence>
<accession>A0A9D2AGD8</accession>
<comment type="caution">
    <text evidence="2">The sequence shown here is derived from an EMBL/GenBank/DDBJ whole genome shotgun (WGS) entry which is preliminary data.</text>
</comment>
<evidence type="ECO:0000313" key="2">
    <source>
        <dbReference type="EMBL" id="HIX19235.1"/>
    </source>
</evidence>
<reference evidence="2" key="2">
    <citation type="submission" date="2021-04" db="EMBL/GenBank/DDBJ databases">
        <authorList>
            <person name="Gilroy R."/>
        </authorList>
    </citation>
    <scope>NUCLEOTIDE SEQUENCE</scope>
    <source>
        <strain evidence="2">14975</strain>
    </source>
</reference>
<reference evidence="2" key="1">
    <citation type="journal article" date="2021" name="PeerJ">
        <title>Extensive microbial diversity within the chicken gut microbiome revealed by metagenomics and culture.</title>
        <authorList>
            <person name="Gilroy R."/>
            <person name="Ravi A."/>
            <person name="Getino M."/>
            <person name="Pursley I."/>
            <person name="Horton D.L."/>
            <person name="Alikhan N.F."/>
            <person name="Baker D."/>
            <person name="Gharbi K."/>
            <person name="Hall N."/>
            <person name="Watson M."/>
            <person name="Adriaenssens E.M."/>
            <person name="Foster-Nyarko E."/>
            <person name="Jarju S."/>
            <person name="Secka A."/>
            <person name="Antonio M."/>
            <person name="Oren A."/>
            <person name="Chaudhuri R.R."/>
            <person name="La Ragione R."/>
            <person name="Hildebrand F."/>
            <person name="Pallen M.J."/>
        </authorList>
    </citation>
    <scope>NUCLEOTIDE SEQUENCE</scope>
    <source>
        <strain evidence="2">14975</strain>
    </source>
</reference>
<proteinExistence type="predicted"/>
<feature type="compositionally biased region" description="Gly residues" evidence="1">
    <location>
        <begin position="1"/>
        <end position="11"/>
    </location>
</feature>
<dbReference type="Proteomes" id="UP000823964">
    <property type="component" value="Unassembled WGS sequence"/>
</dbReference>
<feature type="non-terminal residue" evidence="2">
    <location>
        <position position="61"/>
    </location>
</feature>
<feature type="region of interest" description="Disordered" evidence="1">
    <location>
        <begin position="1"/>
        <end position="61"/>
    </location>
</feature>
<gene>
    <name evidence="2" type="ORF">H9862_01365</name>
</gene>
<protein>
    <submittedName>
        <fullName evidence="2">Uncharacterized protein</fullName>
    </submittedName>
</protein>
<dbReference type="AlphaFoldDB" id="A0A9D2AGD8"/>
<name>A0A9D2AGD8_9BACT</name>
<evidence type="ECO:0000313" key="3">
    <source>
        <dbReference type="Proteomes" id="UP000823964"/>
    </source>
</evidence>